<dbReference type="GO" id="GO:0016163">
    <property type="term" value="F:nitrogenase activity"/>
    <property type="evidence" value="ECO:0007669"/>
    <property type="project" value="InterPro"/>
</dbReference>
<organism evidence="4 5">
    <name type="scientific">Desulfitobacterium hafniense (strain Y51)</name>
    <dbReference type="NCBI Taxonomy" id="138119"/>
    <lineage>
        <taxon>Bacteria</taxon>
        <taxon>Bacillati</taxon>
        <taxon>Bacillota</taxon>
        <taxon>Clostridia</taxon>
        <taxon>Eubacteriales</taxon>
        <taxon>Desulfitobacteriaceae</taxon>
        <taxon>Desulfitobacterium</taxon>
    </lineage>
</organism>
<dbReference type="KEGG" id="dsy:DSY4009"/>
<dbReference type="InterPro" id="IPR049939">
    <property type="entry name" value="NifE-like"/>
</dbReference>
<dbReference type="PANTHER" id="PTHR42956">
    <property type="entry name" value="NITROGENASE IRON-MOLYBDENUM COFACTOR BIOSYNTHESIS PROTEIN NIFE"/>
    <property type="match status" value="1"/>
</dbReference>
<proteinExistence type="inferred from homology"/>
<reference evidence="4 5" key="1">
    <citation type="journal article" date="2006" name="J. Bacteriol.">
        <title>Complete genome sequence of the dehalorespiring bacterium Desulfitobacterium hafniense Y51 and comparison with Dehalococcoides ethenogenes 195.</title>
        <authorList>
            <person name="Nonaka H."/>
            <person name="Keresztes G."/>
            <person name="Shinoda Y."/>
            <person name="Ikenaga Y."/>
            <person name="Abe M."/>
            <person name="Naito K."/>
            <person name="Inatomi K."/>
            <person name="Furukawa K."/>
            <person name="Inui M."/>
            <person name="Yukawa H."/>
        </authorList>
    </citation>
    <scope>NUCLEOTIDE SEQUENCE [LARGE SCALE GENOMIC DNA]</scope>
    <source>
        <strain evidence="4 5">Y51</strain>
    </source>
</reference>
<protein>
    <submittedName>
        <fullName evidence="4">Putative nitrogenase iron-molybdenum protein alpha chain</fullName>
    </submittedName>
</protein>
<keyword evidence="1 2" id="KW-0535">Nitrogen fixation</keyword>
<dbReference type="Gene3D" id="3.40.50.12380">
    <property type="entry name" value="Nitrogenase MoFe cofactor biosynthesis protein NifE, C-terminal"/>
    <property type="match status" value="1"/>
</dbReference>
<feature type="domain" description="Nitrogenase/oxidoreductase component 1" evidence="3">
    <location>
        <begin position="62"/>
        <end position="481"/>
    </location>
</feature>
<evidence type="ECO:0000256" key="1">
    <source>
        <dbReference type="ARBA" id="ARBA00023231"/>
    </source>
</evidence>
<keyword evidence="5" id="KW-1185">Reference proteome</keyword>
<dbReference type="EMBL" id="AP008230">
    <property type="protein sequence ID" value="BAE85798.1"/>
    <property type="molecule type" value="Genomic_DNA"/>
</dbReference>
<dbReference type="HOGENOM" id="CLU_025876_3_0_9"/>
<sequence length="516" mass="57584">MSLSPRSRRSNMSYYEQNIPPTREQRLTIGDSFSGCGKELLDCAQSGCMLQKNRKFWQAGACQMQLSLMMAATVENSVIIMHGPVGCGSTLHSLGPAANKGKAKRGKKPQALVWLTTNLQESDVIGGGEKKLRETVEYADKTFRPEIIFVVSTCTPSIIGDDVEEVVRQTQKGVAAHLVSIHCPGFRTRVVATAYDSFYHGLLKHLPLEPLPGEDFISLKENEPGYELAIQNFAYRKNRTVNLFNATSIGPADEEELVRLLKALNLNVQVYTEYSSLAEYRKMSQAALNISMCNVHDDYLLAYLKDKYGLPYVIQGMPIGTKAVRKWLLAVAEHFGLEEKANRLADQEEKQVNEALQPFLPALKGQRVLISGGVVRVAEEAKVLKDLGLEVIGVRAYHYDNGAEPVYGSLADELPEVHVSVSNQLFELANQIARYQPDLVIAHSGTQGWVAKMGVPAIQLFDVDRAYFGYRGLFSLVKRIAFAFENTSLPRRLAQHVSLPYKKEWYEKDPFSYLKG</sequence>
<evidence type="ECO:0000313" key="5">
    <source>
        <dbReference type="Proteomes" id="UP000001946"/>
    </source>
</evidence>
<dbReference type="Pfam" id="PF00148">
    <property type="entry name" value="Oxidored_nitro"/>
    <property type="match status" value="1"/>
</dbReference>
<evidence type="ECO:0000259" key="3">
    <source>
        <dbReference type="Pfam" id="PF00148"/>
    </source>
</evidence>
<dbReference type="PANTHER" id="PTHR42956:SF1">
    <property type="entry name" value="NITROGENASE IRON-MOLYBDENUM COFACTOR BIOSYNTHESIS PROTEIN NIFE"/>
    <property type="match status" value="1"/>
</dbReference>
<dbReference type="Proteomes" id="UP000001946">
    <property type="component" value="Chromosome"/>
</dbReference>
<comment type="similarity">
    <text evidence="2">Belongs to the NifD/NifK/NifE/NifN family.</text>
</comment>
<dbReference type="InterPro" id="IPR000510">
    <property type="entry name" value="Nase/OxRdtase_comp1"/>
</dbReference>
<dbReference type="eggNOG" id="COG2710">
    <property type="taxonomic scope" value="Bacteria"/>
</dbReference>
<evidence type="ECO:0000256" key="2">
    <source>
        <dbReference type="RuleBase" id="RU004021"/>
    </source>
</evidence>
<dbReference type="PROSITE" id="PS00699">
    <property type="entry name" value="NITROGENASE_1_1"/>
    <property type="match status" value="1"/>
</dbReference>
<dbReference type="SUPFAM" id="SSF53807">
    <property type="entry name" value="Helical backbone' metal receptor"/>
    <property type="match status" value="1"/>
</dbReference>
<gene>
    <name evidence="4" type="ordered locus">DSY4009</name>
</gene>
<dbReference type="AlphaFoldDB" id="Q24Q94"/>
<accession>Q24Q94</accession>
<name>Q24Q94_DESHY</name>
<evidence type="ECO:0000313" key="4">
    <source>
        <dbReference type="EMBL" id="BAE85798.1"/>
    </source>
</evidence>
<dbReference type="STRING" id="138119.DSY4009"/>
<dbReference type="InterPro" id="IPR000318">
    <property type="entry name" value="Nase_comp1_CS"/>
</dbReference>
<dbReference type="Gene3D" id="3.40.50.1980">
    <property type="entry name" value="Nitrogenase molybdenum iron protein domain"/>
    <property type="match status" value="1"/>
</dbReference>